<feature type="compositionally biased region" description="Polar residues" evidence="1">
    <location>
        <begin position="79"/>
        <end position="96"/>
    </location>
</feature>
<protein>
    <submittedName>
        <fullName evidence="3">29545_t:CDS:1</fullName>
    </submittedName>
</protein>
<feature type="compositionally biased region" description="Polar residues" evidence="1">
    <location>
        <begin position="47"/>
        <end position="59"/>
    </location>
</feature>
<evidence type="ECO:0000256" key="1">
    <source>
        <dbReference type="SAM" id="MobiDB-lite"/>
    </source>
</evidence>
<keyword evidence="2" id="KW-0732">Signal</keyword>
<feature type="signal peptide" evidence="2">
    <location>
        <begin position="1"/>
        <end position="20"/>
    </location>
</feature>
<feature type="compositionally biased region" description="Low complexity" evidence="1">
    <location>
        <begin position="30"/>
        <end position="41"/>
    </location>
</feature>
<feature type="region of interest" description="Disordered" evidence="1">
    <location>
        <begin position="28"/>
        <end position="96"/>
    </location>
</feature>
<evidence type="ECO:0000313" key="4">
    <source>
        <dbReference type="Proteomes" id="UP000789901"/>
    </source>
</evidence>
<evidence type="ECO:0000256" key="2">
    <source>
        <dbReference type="SAM" id="SignalP"/>
    </source>
</evidence>
<gene>
    <name evidence="3" type="ORF">GMARGA_LOCUS8661</name>
</gene>
<feature type="chain" id="PRO_5046098390" evidence="2">
    <location>
        <begin position="21"/>
        <end position="169"/>
    </location>
</feature>
<dbReference type="Proteomes" id="UP000789901">
    <property type="component" value="Unassembled WGS sequence"/>
</dbReference>
<proteinExistence type="predicted"/>
<comment type="caution">
    <text evidence="3">The sequence shown here is derived from an EMBL/GenBank/DDBJ whole genome shotgun (WGS) entry which is preliminary data.</text>
</comment>
<feature type="non-terminal residue" evidence="3">
    <location>
        <position position="169"/>
    </location>
</feature>
<keyword evidence="4" id="KW-1185">Reference proteome</keyword>
<evidence type="ECO:0000313" key="3">
    <source>
        <dbReference type="EMBL" id="CAG8637417.1"/>
    </source>
</evidence>
<name>A0ABN7UN40_GIGMA</name>
<accession>A0ABN7UN40</accession>
<sequence>MQFFKLFVLVALFAAALVSAAPVIEKRQATPTTSSTSTPTSGAPQVAAQNTPPCNSAQVLSDDKPATSVDGQVCDYGTAPTNKVDSNSKNMSSNEQQENVRKFIGSESNKNASIVKNSPVMNLMNGEKTQRIIWGFQDPNTPRVNCGAVLYDMPSRSKSGIWTPNPEKK</sequence>
<dbReference type="EMBL" id="CAJVQB010004493">
    <property type="protein sequence ID" value="CAG8637417.1"/>
    <property type="molecule type" value="Genomic_DNA"/>
</dbReference>
<organism evidence="3 4">
    <name type="scientific">Gigaspora margarita</name>
    <dbReference type="NCBI Taxonomy" id="4874"/>
    <lineage>
        <taxon>Eukaryota</taxon>
        <taxon>Fungi</taxon>
        <taxon>Fungi incertae sedis</taxon>
        <taxon>Mucoromycota</taxon>
        <taxon>Glomeromycotina</taxon>
        <taxon>Glomeromycetes</taxon>
        <taxon>Diversisporales</taxon>
        <taxon>Gigasporaceae</taxon>
        <taxon>Gigaspora</taxon>
    </lineage>
</organism>
<reference evidence="3 4" key="1">
    <citation type="submission" date="2021-06" db="EMBL/GenBank/DDBJ databases">
        <authorList>
            <person name="Kallberg Y."/>
            <person name="Tangrot J."/>
            <person name="Rosling A."/>
        </authorList>
    </citation>
    <scope>NUCLEOTIDE SEQUENCE [LARGE SCALE GENOMIC DNA]</scope>
    <source>
        <strain evidence="3 4">120-4 pot B 10/14</strain>
    </source>
</reference>